<dbReference type="Gene3D" id="1.10.472.10">
    <property type="entry name" value="Cyclin-like"/>
    <property type="match status" value="1"/>
</dbReference>
<evidence type="ECO:0000313" key="3">
    <source>
        <dbReference type="Proteomes" id="UP000016088"/>
    </source>
</evidence>
<dbReference type="OrthoDB" id="244495at2759"/>
<proteinExistence type="predicted"/>
<dbReference type="RefSeq" id="XP_013017153.1">
    <property type="nucleotide sequence ID" value="XM_013161699.1"/>
</dbReference>
<protein>
    <submittedName>
        <fullName evidence="2">Cyclin Clg1</fullName>
    </submittedName>
</protein>
<dbReference type="Pfam" id="PF08613">
    <property type="entry name" value="Cyclin"/>
    <property type="match status" value="1"/>
</dbReference>
<dbReference type="EMBL" id="KE503206">
    <property type="protein sequence ID" value="EPX73995.1"/>
    <property type="molecule type" value="Genomic_DNA"/>
</dbReference>
<dbReference type="GeneID" id="25032183"/>
<dbReference type="GO" id="GO:0019901">
    <property type="term" value="F:protein kinase binding"/>
    <property type="evidence" value="ECO:0007669"/>
    <property type="project" value="InterPro"/>
</dbReference>
<gene>
    <name evidence="2" type="ORF">SOCG_03211</name>
</gene>
<keyword evidence="3" id="KW-1185">Reference proteome</keyword>
<dbReference type="GO" id="GO:0016538">
    <property type="term" value="F:cyclin-dependent protein serine/threonine kinase regulator activity"/>
    <property type="evidence" value="ECO:0007669"/>
    <property type="project" value="TreeGrafter"/>
</dbReference>
<feature type="compositionally biased region" description="Low complexity" evidence="1">
    <location>
        <begin position="70"/>
        <end position="84"/>
    </location>
</feature>
<dbReference type="PANTHER" id="PTHR15615">
    <property type="match status" value="1"/>
</dbReference>
<dbReference type="eggNOG" id="ENOG502S0QI">
    <property type="taxonomic scope" value="Eukaryota"/>
</dbReference>
<dbReference type="VEuPathDB" id="FungiDB:SOCG_03211"/>
<dbReference type="GO" id="GO:0000307">
    <property type="term" value="C:cyclin-dependent protein kinase holoenzyme complex"/>
    <property type="evidence" value="ECO:0007669"/>
    <property type="project" value="TreeGrafter"/>
</dbReference>
<dbReference type="InterPro" id="IPR013922">
    <property type="entry name" value="Cyclin_PHO80-like"/>
</dbReference>
<dbReference type="CDD" id="cd20557">
    <property type="entry name" value="CYCLIN_ScPCL1-like"/>
    <property type="match status" value="1"/>
</dbReference>
<feature type="region of interest" description="Disordered" evidence="1">
    <location>
        <begin position="70"/>
        <end position="101"/>
    </location>
</feature>
<name>S9R6U7_SCHOY</name>
<dbReference type="HOGENOM" id="CLU_593332_0_0_1"/>
<dbReference type="OMA" id="WEWWSAS"/>
<dbReference type="Proteomes" id="UP000016088">
    <property type="component" value="Unassembled WGS sequence"/>
</dbReference>
<accession>S9R6U7</accession>
<dbReference type="PANTHER" id="PTHR15615:SF27">
    <property type="entry name" value="PHO85 CYCLIN CLG1"/>
    <property type="match status" value="1"/>
</dbReference>
<evidence type="ECO:0000256" key="1">
    <source>
        <dbReference type="SAM" id="MobiDB-lite"/>
    </source>
</evidence>
<dbReference type="GO" id="GO:0005634">
    <property type="term" value="C:nucleus"/>
    <property type="evidence" value="ECO:0007669"/>
    <property type="project" value="TreeGrafter"/>
</dbReference>
<sequence length="487" mass="53633">MAFSYQHTNRPQAQPSAAAPGFGMFAPVLSSNNANSAASVAALLSHTPMYGLGQRRPSFLPGVSVPDSIPGKSGISIPSSTSSSHHIRTSSNQNNGVSGASAAPFLSQHRLQQRIPPPAPTAPSNYYWPSYQQSVPAPAQSSQRYLAPEKYPLAYHPPAQNPALGNPMLLNPSGQVSYSSLIPGSRGTTYYDSLPNVGTVNCPVPPQAVNPAASTNVPTTMGNRYDPTSVCNVAPPVGQRMSPHYQADPNAMEQDDISYTGGVSPNLDYKMDQMVEYLSIMTCKLYARFLNNARMHSLATSLPNLVFSFRKFVLQVLTSTRLPRASCLLALSYISDRLDAASQSSEFLNQWTKETPFFQICALLTSALILANKYLDDNTFTNQSWSQVTGFRTQLLNKFEQDWLTSMCWNLNPGSRGHKAWEWWSASYALFTSSNNDNINKHRDQSQGPGQFPTNSSTVNRTCSDYNYYYPYSQVGYFPMYTRYAMT</sequence>
<organism evidence="2 3">
    <name type="scientific">Schizosaccharomyces octosporus (strain yFS286)</name>
    <name type="common">Fission yeast</name>
    <name type="synonym">Octosporomyces octosporus</name>
    <dbReference type="NCBI Taxonomy" id="483514"/>
    <lineage>
        <taxon>Eukaryota</taxon>
        <taxon>Fungi</taxon>
        <taxon>Dikarya</taxon>
        <taxon>Ascomycota</taxon>
        <taxon>Taphrinomycotina</taxon>
        <taxon>Schizosaccharomycetes</taxon>
        <taxon>Schizosaccharomycetales</taxon>
        <taxon>Schizosaccharomycetaceae</taxon>
        <taxon>Schizosaccharomyces</taxon>
    </lineage>
</organism>
<dbReference type="AlphaFoldDB" id="S9R6U7"/>
<reference evidence="2 3" key="1">
    <citation type="journal article" date="2011" name="Science">
        <title>Comparative functional genomics of the fission yeasts.</title>
        <authorList>
            <person name="Rhind N."/>
            <person name="Chen Z."/>
            <person name="Yassour M."/>
            <person name="Thompson D.A."/>
            <person name="Haas B.J."/>
            <person name="Habib N."/>
            <person name="Wapinski I."/>
            <person name="Roy S."/>
            <person name="Lin M.F."/>
            <person name="Heiman D.I."/>
            <person name="Young S.K."/>
            <person name="Furuya K."/>
            <person name="Guo Y."/>
            <person name="Pidoux A."/>
            <person name="Chen H.M."/>
            <person name="Robbertse B."/>
            <person name="Goldberg J.M."/>
            <person name="Aoki K."/>
            <person name="Bayne E.H."/>
            <person name="Berlin A.M."/>
            <person name="Desjardins C.A."/>
            <person name="Dobbs E."/>
            <person name="Dukaj L."/>
            <person name="Fan L."/>
            <person name="FitzGerald M.G."/>
            <person name="French C."/>
            <person name="Gujja S."/>
            <person name="Hansen K."/>
            <person name="Keifenheim D."/>
            <person name="Levin J.Z."/>
            <person name="Mosher R.A."/>
            <person name="Mueller C.A."/>
            <person name="Pfiffner J."/>
            <person name="Priest M."/>
            <person name="Russ C."/>
            <person name="Smialowska A."/>
            <person name="Swoboda P."/>
            <person name="Sykes S.M."/>
            <person name="Vaughn M."/>
            <person name="Vengrova S."/>
            <person name="Yoder R."/>
            <person name="Zeng Q."/>
            <person name="Allshire R."/>
            <person name="Baulcombe D."/>
            <person name="Birren B.W."/>
            <person name="Brown W."/>
            <person name="Ekwall K."/>
            <person name="Kellis M."/>
            <person name="Leatherwood J."/>
            <person name="Levin H."/>
            <person name="Margalit H."/>
            <person name="Martienssen R."/>
            <person name="Nieduszynski C.A."/>
            <person name="Spatafora J.W."/>
            <person name="Friedman N."/>
            <person name="Dalgaard J.Z."/>
            <person name="Baumann P."/>
            <person name="Niki H."/>
            <person name="Regev A."/>
            <person name="Nusbaum C."/>
        </authorList>
    </citation>
    <scope>NUCLEOTIDE SEQUENCE [LARGE SCALE GENOMIC DNA]</scope>
    <source>
        <strain evidence="3">yFS286</strain>
    </source>
</reference>
<evidence type="ECO:0000313" key="2">
    <source>
        <dbReference type="EMBL" id="EPX73995.1"/>
    </source>
</evidence>